<protein>
    <submittedName>
        <fullName evidence="1">Uncharacterized protein</fullName>
    </submittedName>
</protein>
<organism evidence="1 2">
    <name type="scientific">Paraphaeosphaeria sporulosa</name>
    <dbReference type="NCBI Taxonomy" id="1460663"/>
    <lineage>
        <taxon>Eukaryota</taxon>
        <taxon>Fungi</taxon>
        <taxon>Dikarya</taxon>
        <taxon>Ascomycota</taxon>
        <taxon>Pezizomycotina</taxon>
        <taxon>Dothideomycetes</taxon>
        <taxon>Pleosporomycetidae</taxon>
        <taxon>Pleosporales</taxon>
        <taxon>Massarineae</taxon>
        <taxon>Didymosphaeriaceae</taxon>
        <taxon>Paraphaeosphaeria</taxon>
    </lineage>
</organism>
<dbReference type="AlphaFoldDB" id="A0A177BUJ8"/>
<dbReference type="RefSeq" id="XP_018029488.1">
    <property type="nucleotide sequence ID" value="XM_018186138.1"/>
</dbReference>
<sequence length="104" mass="11532">MICTTTDKTSHTDLPRTNLKAFLSLSRRKLARSSRSFSMIGFRQFHKDGSAKSRGGHRARGSSNILSAYLPCSLWSQALVPFAITSVGQLRAALSRQQIECRCT</sequence>
<dbReference type="EMBL" id="KV441563">
    <property type="protein sequence ID" value="OAF99122.1"/>
    <property type="molecule type" value="Genomic_DNA"/>
</dbReference>
<dbReference type="InParanoid" id="A0A177BUJ8"/>
<dbReference type="GeneID" id="28769624"/>
<keyword evidence="2" id="KW-1185">Reference proteome</keyword>
<accession>A0A177BUJ8</accession>
<evidence type="ECO:0000313" key="1">
    <source>
        <dbReference type="EMBL" id="OAF99122.1"/>
    </source>
</evidence>
<name>A0A177BUJ8_9PLEO</name>
<evidence type="ECO:0000313" key="2">
    <source>
        <dbReference type="Proteomes" id="UP000077069"/>
    </source>
</evidence>
<proteinExistence type="predicted"/>
<dbReference type="Proteomes" id="UP000077069">
    <property type="component" value="Unassembled WGS sequence"/>
</dbReference>
<reference evidence="1 2" key="1">
    <citation type="submission" date="2016-05" db="EMBL/GenBank/DDBJ databases">
        <title>Comparative analysis of secretome profiles of manganese(II)-oxidizing ascomycete fungi.</title>
        <authorList>
            <consortium name="DOE Joint Genome Institute"/>
            <person name="Zeiner C.A."/>
            <person name="Purvine S.O."/>
            <person name="Zink E.M."/>
            <person name="Wu S."/>
            <person name="Pasa-Tolic L."/>
            <person name="Chaput D.L."/>
            <person name="Haridas S."/>
            <person name="Grigoriev I.V."/>
            <person name="Santelli C.M."/>
            <person name="Hansel C.M."/>
        </authorList>
    </citation>
    <scope>NUCLEOTIDE SEQUENCE [LARGE SCALE GENOMIC DNA]</scope>
    <source>
        <strain evidence="1 2">AP3s5-JAC2a</strain>
    </source>
</reference>
<gene>
    <name evidence="1" type="ORF">CC84DRAFT_417256</name>
</gene>